<dbReference type="InterPro" id="IPR040758">
    <property type="entry name" value="PrmC_N"/>
</dbReference>
<evidence type="ECO:0000256" key="3">
    <source>
        <dbReference type="ARBA" id="ARBA00022691"/>
    </source>
</evidence>
<dbReference type="CDD" id="cd02440">
    <property type="entry name" value="AdoMet_MTases"/>
    <property type="match status" value="1"/>
</dbReference>
<dbReference type="EC" id="2.1.1.297" evidence="5"/>
<dbReference type="NCBIfam" id="TIGR03534">
    <property type="entry name" value="RF_mod_PrmC"/>
    <property type="match status" value="1"/>
</dbReference>
<evidence type="ECO:0000256" key="5">
    <source>
        <dbReference type="HAMAP-Rule" id="MF_02126"/>
    </source>
</evidence>
<dbReference type="PROSITE" id="PS00092">
    <property type="entry name" value="N6_MTASE"/>
    <property type="match status" value="1"/>
</dbReference>
<dbReference type="GO" id="GO:0102559">
    <property type="term" value="F:peptide chain release factor N(5)-glutamine methyltransferase activity"/>
    <property type="evidence" value="ECO:0007669"/>
    <property type="project" value="UniProtKB-EC"/>
</dbReference>
<feature type="binding site" evidence="5">
    <location>
        <position position="176"/>
    </location>
    <ligand>
        <name>S-adenosyl-L-methionine</name>
        <dbReference type="ChEBI" id="CHEBI:59789"/>
    </ligand>
</feature>
<evidence type="ECO:0000256" key="1">
    <source>
        <dbReference type="ARBA" id="ARBA00022603"/>
    </source>
</evidence>
<proteinExistence type="inferred from homology"/>
<dbReference type="OrthoDB" id="9800643at2"/>
<gene>
    <name evidence="5" type="primary">prmC</name>
    <name evidence="8" type="ORF">DET45_10192</name>
</gene>
<dbReference type="Gene3D" id="1.10.8.10">
    <property type="entry name" value="DNA helicase RuvA subunit, C-terminal domain"/>
    <property type="match status" value="1"/>
</dbReference>
<evidence type="ECO:0000256" key="4">
    <source>
        <dbReference type="ARBA" id="ARBA00048391"/>
    </source>
</evidence>
<dbReference type="PANTHER" id="PTHR18895">
    <property type="entry name" value="HEMK METHYLTRANSFERASE"/>
    <property type="match status" value="1"/>
</dbReference>
<dbReference type="InterPro" id="IPR002052">
    <property type="entry name" value="DNA_methylase_N6_adenine_CS"/>
</dbReference>
<dbReference type="InterPro" id="IPR007848">
    <property type="entry name" value="Small_mtfrase_dom"/>
</dbReference>
<dbReference type="PANTHER" id="PTHR18895:SF74">
    <property type="entry name" value="MTRF1L RELEASE FACTOR GLUTAMINE METHYLTRANSFERASE"/>
    <property type="match status" value="1"/>
</dbReference>
<dbReference type="GO" id="GO:0003676">
    <property type="term" value="F:nucleic acid binding"/>
    <property type="evidence" value="ECO:0007669"/>
    <property type="project" value="InterPro"/>
</dbReference>
<dbReference type="GO" id="GO:0032259">
    <property type="term" value="P:methylation"/>
    <property type="evidence" value="ECO:0007669"/>
    <property type="project" value="UniProtKB-KW"/>
</dbReference>
<evidence type="ECO:0000259" key="6">
    <source>
        <dbReference type="Pfam" id="PF05175"/>
    </source>
</evidence>
<feature type="binding site" evidence="5">
    <location>
        <begin position="126"/>
        <end position="130"/>
    </location>
    <ligand>
        <name>S-adenosyl-L-methionine</name>
        <dbReference type="ChEBI" id="CHEBI:59789"/>
    </ligand>
</feature>
<evidence type="ECO:0000313" key="8">
    <source>
        <dbReference type="EMBL" id="PWW16000.1"/>
    </source>
</evidence>
<sequence>MADKQHSAVGTVAQALQWAVAQLSESSSPKLDAEVLLAKVLAKQRSYLFTWPEAELTAAQQQQFSAWVMQRQAGQPMAYLLGEREFWSLPLATNPSTLIPRADTECLVEFVLSLTLPATAHVLDLGTGTGAIALALASERKHWHIQGIDKEAAAIALASANATRLQLPVSFSRSDWFSAITNQGFDLIVSNPPYIDANDVHLQQGDVRFEPRSALVAADAGLADLAAIVAQAPSYLKPRGWLVVEHGWQQAAAVRQLMVQQGFTAVASGCDYGGNERYTYGQCVGQTTEEASNE</sequence>
<dbReference type="InterPro" id="IPR050320">
    <property type="entry name" value="N5-glutamine_MTase"/>
</dbReference>
<dbReference type="Gene3D" id="3.40.50.150">
    <property type="entry name" value="Vaccinia Virus protein VP39"/>
    <property type="match status" value="1"/>
</dbReference>
<dbReference type="EMBL" id="QGTT01000001">
    <property type="protein sequence ID" value="PWW16000.1"/>
    <property type="molecule type" value="Genomic_DNA"/>
</dbReference>
<evidence type="ECO:0000259" key="7">
    <source>
        <dbReference type="Pfam" id="PF17827"/>
    </source>
</evidence>
<dbReference type="InterPro" id="IPR029063">
    <property type="entry name" value="SAM-dependent_MTases_sf"/>
</dbReference>
<comment type="function">
    <text evidence="5">Methylates the class 1 translation termination release factors RF1/PrfA and RF2/PrfB on the glutamine residue of the universally conserved GGQ motif.</text>
</comment>
<keyword evidence="1 5" id="KW-0489">Methyltransferase</keyword>
<feature type="domain" description="Methyltransferase small" evidence="6">
    <location>
        <begin position="115"/>
        <end position="201"/>
    </location>
</feature>
<dbReference type="InterPro" id="IPR019874">
    <property type="entry name" value="RF_methyltr_PrmC"/>
</dbReference>
<dbReference type="AlphaFoldDB" id="A0A317QB73"/>
<evidence type="ECO:0000313" key="9">
    <source>
        <dbReference type="Proteomes" id="UP000246964"/>
    </source>
</evidence>
<name>A0A317QB73_9GAMM</name>
<feature type="domain" description="Release factor glutamine methyltransferase N-terminal" evidence="7">
    <location>
        <begin position="14"/>
        <end position="82"/>
    </location>
</feature>
<keyword evidence="9" id="KW-1185">Reference proteome</keyword>
<feature type="binding site" evidence="5">
    <location>
        <begin position="191"/>
        <end position="194"/>
    </location>
    <ligand>
        <name>substrate</name>
    </ligand>
</feature>
<dbReference type="RefSeq" id="WP_110074747.1">
    <property type="nucleotide sequence ID" value="NZ_QGTT01000001.1"/>
</dbReference>
<accession>A0A317QB73</accession>
<keyword evidence="2 5" id="KW-0808">Transferase</keyword>
<organism evidence="8 9">
    <name type="scientific">Pseudidiomarina maritima</name>
    <dbReference type="NCBI Taxonomy" id="519453"/>
    <lineage>
        <taxon>Bacteria</taxon>
        <taxon>Pseudomonadati</taxon>
        <taxon>Pseudomonadota</taxon>
        <taxon>Gammaproteobacteria</taxon>
        <taxon>Alteromonadales</taxon>
        <taxon>Idiomarinaceae</taxon>
        <taxon>Pseudidiomarina</taxon>
    </lineage>
</organism>
<comment type="similarity">
    <text evidence="5">Belongs to the protein N5-glutamine methyltransferase family. PrmC subfamily.</text>
</comment>
<dbReference type="InterPro" id="IPR004556">
    <property type="entry name" value="HemK-like"/>
</dbReference>
<protein>
    <recommendedName>
        <fullName evidence="5">Release factor glutamine methyltransferase</fullName>
        <shortName evidence="5">RF MTase</shortName>
        <ecNumber evidence="5">2.1.1.297</ecNumber>
    </recommendedName>
    <alternativeName>
        <fullName evidence="5">N5-glutamine methyltransferase PrmC</fullName>
    </alternativeName>
    <alternativeName>
        <fullName evidence="5">Protein-(glutamine-N5) MTase PrmC</fullName>
    </alternativeName>
    <alternativeName>
        <fullName evidence="5">Protein-glutamine N-methyltransferase PrmC</fullName>
    </alternativeName>
</protein>
<evidence type="ECO:0000256" key="2">
    <source>
        <dbReference type="ARBA" id="ARBA00022679"/>
    </source>
</evidence>
<dbReference type="FunFam" id="1.10.8.10:FF:000032">
    <property type="entry name" value="Release factor glutamine methyltransferase"/>
    <property type="match status" value="1"/>
</dbReference>
<feature type="binding site" evidence="5">
    <location>
        <position position="191"/>
    </location>
    <ligand>
        <name>S-adenosyl-L-methionine</name>
        <dbReference type="ChEBI" id="CHEBI:59789"/>
    </ligand>
</feature>
<dbReference type="Pfam" id="PF05175">
    <property type="entry name" value="MTS"/>
    <property type="match status" value="1"/>
</dbReference>
<comment type="catalytic activity">
    <reaction evidence="4 5">
        <text>L-glutaminyl-[peptide chain release factor] + S-adenosyl-L-methionine = N(5)-methyl-L-glutaminyl-[peptide chain release factor] + S-adenosyl-L-homocysteine + H(+)</text>
        <dbReference type="Rhea" id="RHEA:42896"/>
        <dbReference type="Rhea" id="RHEA-COMP:10271"/>
        <dbReference type="Rhea" id="RHEA-COMP:10272"/>
        <dbReference type="ChEBI" id="CHEBI:15378"/>
        <dbReference type="ChEBI" id="CHEBI:30011"/>
        <dbReference type="ChEBI" id="CHEBI:57856"/>
        <dbReference type="ChEBI" id="CHEBI:59789"/>
        <dbReference type="ChEBI" id="CHEBI:61891"/>
        <dbReference type="EC" id="2.1.1.297"/>
    </reaction>
</comment>
<dbReference type="NCBIfam" id="TIGR00536">
    <property type="entry name" value="hemK_fam"/>
    <property type="match status" value="1"/>
</dbReference>
<dbReference type="SUPFAM" id="SSF53335">
    <property type="entry name" value="S-adenosyl-L-methionine-dependent methyltransferases"/>
    <property type="match status" value="1"/>
</dbReference>
<comment type="caution">
    <text evidence="8">The sequence shown here is derived from an EMBL/GenBank/DDBJ whole genome shotgun (WGS) entry which is preliminary data.</text>
</comment>
<dbReference type="Proteomes" id="UP000246964">
    <property type="component" value="Unassembled WGS sequence"/>
</dbReference>
<reference evidence="8 9" key="1">
    <citation type="submission" date="2018-05" db="EMBL/GenBank/DDBJ databases">
        <title>Freshwater and sediment microbial communities from various areas in North America, analyzing microbe dynamics in response to fracking.</title>
        <authorList>
            <person name="Lamendella R."/>
        </authorList>
    </citation>
    <scope>NUCLEOTIDE SEQUENCE [LARGE SCALE GENOMIC DNA]</scope>
    <source>
        <strain evidence="8 9">125B1</strain>
    </source>
</reference>
<feature type="binding site" evidence="5">
    <location>
        <position position="149"/>
    </location>
    <ligand>
        <name>S-adenosyl-L-methionine</name>
        <dbReference type="ChEBI" id="CHEBI:59789"/>
    </ligand>
</feature>
<dbReference type="FunFam" id="3.40.50.150:FF:000053">
    <property type="entry name" value="Release factor glutamine methyltransferase"/>
    <property type="match status" value="1"/>
</dbReference>
<keyword evidence="3 5" id="KW-0949">S-adenosyl-L-methionine</keyword>
<dbReference type="Pfam" id="PF17827">
    <property type="entry name" value="PrmC_N"/>
    <property type="match status" value="1"/>
</dbReference>
<dbReference type="HAMAP" id="MF_02126">
    <property type="entry name" value="RF_methyltr_PrmC"/>
    <property type="match status" value="1"/>
</dbReference>